<feature type="domain" description="Polysaccharide biosynthesis enzyme WcbI" evidence="1">
    <location>
        <begin position="7"/>
        <end position="199"/>
    </location>
</feature>
<dbReference type="EMBL" id="JBHUGS010000003">
    <property type="protein sequence ID" value="MFD1951729.1"/>
    <property type="molecule type" value="Genomic_DNA"/>
</dbReference>
<proteinExistence type="predicted"/>
<gene>
    <name evidence="2" type="ORF">ACFSGX_13220</name>
</gene>
<accession>A0ABW4U112</accession>
<evidence type="ECO:0000259" key="1">
    <source>
        <dbReference type="Pfam" id="PF18588"/>
    </source>
</evidence>
<evidence type="ECO:0000313" key="2">
    <source>
        <dbReference type="EMBL" id="MFD1951729.1"/>
    </source>
</evidence>
<organism evidence="2 3">
    <name type="scientific">Sphingomonas arantia</name>
    <dbReference type="NCBI Taxonomy" id="1460676"/>
    <lineage>
        <taxon>Bacteria</taxon>
        <taxon>Pseudomonadati</taxon>
        <taxon>Pseudomonadota</taxon>
        <taxon>Alphaproteobacteria</taxon>
        <taxon>Sphingomonadales</taxon>
        <taxon>Sphingomonadaceae</taxon>
        <taxon>Sphingomonas</taxon>
    </lineage>
</organism>
<protein>
    <submittedName>
        <fullName evidence="2">WcbI family polysaccharide biosynthesis putative acetyltransferase</fullName>
    </submittedName>
</protein>
<reference evidence="3" key="1">
    <citation type="journal article" date="2019" name="Int. J. Syst. Evol. Microbiol.">
        <title>The Global Catalogue of Microorganisms (GCM) 10K type strain sequencing project: providing services to taxonomists for standard genome sequencing and annotation.</title>
        <authorList>
            <consortium name="The Broad Institute Genomics Platform"/>
            <consortium name="The Broad Institute Genome Sequencing Center for Infectious Disease"/>
            <person name="Wu L."/>
            <person name="Ma J."/>
        </authorList>
    </citation>
    <scope>NUCLEOTIDE SEQUENCE [LARGE SCALE GENOMIC DNA]</scope>
    <source>
        <strain evidence="3">CGMCC 1.12702</strain>
    </source>
</reference>
<comment type="caution">
    <text evidence="2">The sequence shown here is derived from an EMBL/GenBank/DDBJ whole genome shotgun (WGS) entry which is preliminary data.</text>
</comment>
<name>A0ABW4U112_9SPHN</name>
<dbReference type="RefSeq" id="WP_380930586.1">
    <property type="nucleotide sequence ID" value="NZ_JBHUGS010000003.1"/>
</dbReference>
<keyword evidence="3" id="KW-1185">Reference proteome</keyword>
<dbReference type="InterPro" id="IPR041307">
    <property type="entry name" value="WcbI"/>
</dbReference>
<sequence length="291" mass="31901">MSAAERWILISNCQTYGLAHCLQMLADGIVVEPVDMGQYQAHVGHYNAGFGDYDRVLIGLGAEAVPGADFSAARRVDKVPELVFTAYHPDLAYIMDGAAIVEGPIGAYHSLIAFVAHGAGRSVDDTLPLFDAATYAASGYLDCWGPARDNLVWYCNHLNFDVADAVRRWGRSGAFMYSTNHPRIHVLHDIARIYLEREGYATRVSDVMPHDNLVMSGVFPVYPEIGEALGVPGSYLFKRINAYTQIGLRQFIEESFAVYDRHAPGTLAVHEQSRASHDRVAAVLQDVAVAA</sequence>
<dbReference type="Pfam" id="PF18588">
    <property type="entry name" value="WcbI"/>
    <property type="match status" value="1"/>
</dbReference>
<evidence type="ECO:0000313" key="3">
    <source>
        <dbReference type="Proteomes" id="UP001597400"/>
    </source>
</evidence>
<dbReference type="Proteomes" id="UP001597400">
    <property type="component" value="Unassembled WGS sequence"/>
</dbReference>